<dbReference type="EMBL" id="BK015653">
    <property type="protein sequence ID" value="DAE18266.1"/>
    <property type="molecule type" value="Genomic_DNA"/>
</dbReference>
<organism evidence="2">
    <name type="scientific">Siphoviridae sp. cteHV32</name>
    <dbReference type="NCBI Taxonomy" id="2825588"/>
    <lineage>
        <taxon>Viruses</taxon>
        <taxon>Duplodnaviria</taxon>
        <taxon>Heunggongvirae</taxon>
        <taxon>Uroviricota</taxon>
        <taxon>Caudoviricetes</taxon>
    </lineage>
</organism>
<reference evidence="2" key="1">
    <citation type="journal article" date="2021" name="Proc. Natl. Acad. Sci. U.S.A.">
        <title>A Catalog of Tens of Thousands of Viruses from Human Metagenomes Reveals Hidden Associations with Chronic Diseases.</title>
        <authorList>
            <person name="Tisza M.J."/>
            <person name="Buck C.B."/>
        </authorList>
    </citation>
    <scope>NUCLEOTIDE SEQUENCE</scope>
    <source>
        <strain evidence="2">CteHV32</strain>
    </source>
</reference>
<keyword evidence="1" id="KW-0175">Coiled coil</keyword>
<feature type="coiled-coil region" evidence="1">
    <location>
        <begin position="492"/>
        <end position="550"/>
    </location>
</feature>
<evidence type="ECO:0000256" key="1">
    <source>
        <dbReference type="SAM" id="Coils"/>
    </source>
</evidence>
<protein>
    <submittedName>
        <fullName evidence="2">Chromosome partition protein</fullName>
    </submittedName>
</protein>
<accession>A0A8S5QGZ8</accession>
<dbReference type="InterPro" id="IPR027417">
    <property type="entry name" value="P-loop_NTPase"/>
</dbReference>
<dbReference type="Gene3D" id="3.40.50.300">
    <property type="entry name" value="P-loop containing nucleotide triphosphate hydrolases"/>
    <property type="match status" value="1"/>
</dbReference>
<feature type="coiled-coil region" evidence="1">
    <location>
        <begin position="418"/>
        <end position="452"/>
    </location>
</feature>
<evidence type="ECO:0000313" key="2">
    <source>
        <dbReference type="EMBL" id="DAE18266.1"/>
    </source>
</evidence>
<sequence length="664" mass="75483">MKKVTLKKLSVENYKKFEAREFDFAGRTEVSGRNRQGKTSLMDAYFDVLTGKLADGTLPNNIRRKVDGEEVDDPVVRELVIDVDGTEYVVQKKTKKGKSSNTVEYYVNGIKRNKTEYMEILKRIADPDTIAMCSNARVFLNEIQKATAKARETLGGIAGFSESQFRAEHPEYEWIKNEGVEGDSIEEILKARRRDLRKAKSDVDDIAKQIRKEQGRQVECDETLPAQRDDLLDLLKENEKQEEVLCNASREYDRISIELAGLKRSRDALVEKAGKTAREKHDRITSLLYTLKSDKKNAENKLRLAEMDLEHANKGIERHKAALAQAKKKYTEALKEKWGGDTELTAIRGEEFDPELAICPTCGQTLPEEQVETAKRKFEFNKQSRISKKLGEKEQFEKNKRTKLEQITEDGNEASEGLKTANETKKEAEAAIEATKKEITSLALEIAETEKEAEKPIPEPDMSGDEEYKAVCGKISALEESLNGIGNGENDRILLSNNRHSLEAKLRDVEAKIKTQTARLEEKANNLETMQEEQKKLSQKQANIQQKVDQLTEYSIEKNKALAAVINPHFKHFQFQFLDYTQDGEPLETCRMICNGIDYANVLNHSDRILCDIDLVMGLQEMNDLRLPVWVDDTESVNSDRIPELDTQMILLKVSDGELKVKGI</sequence>
<proteinExistence type="predicted"/>
<feature type="coiled-coil region" evidence="1">
    <location>
        <begin position="288"/>
        <end position="336"/>
    </location>
</feature>
<name>A0A8S5QGZ8_9CAUD</name>